<proteinExistence type="predicted"/>
<dbReference type="Proteomes" id="UP000664779">
    <property type="component" value="Unassembled WGS sequence"/>
</dbReference>
<dbReference type="AlphaFoldDB" id="A0A939ES60"/>
<sequence length="55" mass="5816">MKLVTTGLLFLATAASMALFADLKTLEDSSSYSARSSISSNLNTSTSMMQASLLH</sequence>
<name>A0A939ES60_9HYPH</name>
<comment type="caution">
    <text evidence="2">The sequence shown here is derived from an EMBL/GenBank/DDBJ whole genome shotgun (WGS) entry which is preliminary data.</text>
</comment>
<evidence type="ECO:0000256" key="1">
    <source>
        <dbReference type="SAM" id="SignalP"/>
    </source>
</evidence>
<reference evidence="2" key="1">
    <citation type="submission" date="2021-03" db="EMBL/GenBank/DDBJ databases">
        <title>Roseibium sp. CAU 1637 isolated from Incheon.</title>
        <authorList>
            <person name="Kim W."/>
        </authorList>
    </citation>
    <scope>NUCLEOTIDE SEQUENCE</scope>
    <source>
        <strain evidence="2">CAU 1637</strain>
    </source>
</reference>
<keyword evidence="3" id="KW-1185">Reference proteome</keyword>
<protein>
    <submittedName>
        <fullName evidence="2">Uncharacterized protein</fullName>
    </submittedName>
</protein>
<evidence type="ECO:0000313" key="3">
    <source>
        <dbReference type="Proteomes" id="UP000664779"/>
    </source>
</evidence>
<organism evidence="2 3">
    <name type="scientific">Roseibium limicola</name>
    <dbReference type="NCBI Taxonomy" id="2816037"/>
    <lineage>
        <taxon>Bacteria</taxon>
        <taxon>Pseudomonadati</taxon>
        <taxon>Pseudomonadota</taxon>
        <taxon>Alphaproteobacteria</taxon>
        <taxon>Hyphomicrobiales</taxon>
        <taxon>Stappiaceae</taxon>
        <taxon>Roseibium</taxon>
    </lineage>
</organism>
<accession>A0A939ES60</accession>
<dbReference type="RefSeq" id="WP_206941406.1">
    <property type="nucleotide sequence ID" value="NZ_JAFLNF010000005.1"/>
</dbReference>
<dbReference type="EMBL" id="JAFLNF010000005">
    <property type="protein sequence ID" value="MBO0346129.1"/>
    <property type="molecule type" value="Genomic_DNA"/>
</dbReference>
<evidence type="ECO:0000313" key="2">
    <source>
        <dbReference type="EMBL" id="MBO0346129.1"/>
    </source>
</evidence>
<gene>
    <name evidence="2" type="ORF">J0X15_12930</name>
</gene>
<feature type="signal peptide" evidence="1">
    <location>
        <begin position="1"/>
        <end position="20"/>
    </location>
</feature>
<keyword evidence="1" id="KW-0732">Signal</keyword>
<feature type="chain" id="PRO_5037624574" evidence="1">
    <location>
        <begin position="21"/>
        <end position="55"/>
    </location>
</feature>